<gene>
    <name evidence="1" type="ORF">L1987_54390</name>
</gene>
<name>A0ACB9E7L7_9ASTR</name>
<accession>A0ACB9E7L7</accession>
<evidence type="ECO:0000313" key="1">
    <source>
        <dbReference type="EMBL" id="KAI3754603.1"/>
    </source>
</evidence>
<organism evidence="1 2">
    <name type="scientific">Smallanthus sonchifolius</name>
    <dbReference type="NCBI Taxonomy" id="185202"/>
    <lineage>
        <taxon>Eukaryota</taxon>
        <taxon>Viridiplantae</taxon>
        <taxon>Streptophyta</taxon>
        <taxon>Embryophyta</taxon>
        <taxon>Tracheophyta</taxon>
        <taxon>Spermatophyta</taxon>
        <taxon>Magnoliopsida</taxon>
        <taxon>eudicotyledons</taxon>
        <taxon>Gunneridae</taxon>
        <taxon>Pentapetalae</taxon>
        <taxon>asterids</taxon>
        <taxon>campanulids</taxon>
        <taxon>Asterales</taxon>
        <taxon>Asteraceae</taxon>
        <taxon>Asteroideae</taxon>
        <taxon>Heliantheae alliance</taxon>
        <taxon>Millerieae</taxon>
        <taxon>Smallanthus</taxon>
    </lineage>
</organism>
<reference evidence="2" key="1">
    <citation type="journal article" date="2022" name="Mol. Ecol. Resour.">
        <title>The genomes of chicory, endive, great burdock and yacon provide insights into Asteraceae palaeo-polyploidization history and plant inulin production.</title>
        <authorList>
            <person name="Fan W."/>
            <person name="Wang S."/>
            <person name="Wang H."/>
            <person name="Wang A."/>
            <person name="Jiang F."/>
            <person name="Liu H."/>
            <person name="Zhao H."/>
            <person name="Xu D."/>
            <person name="Zhang Y."/>
        </authorList>
    </citation>
    <scope>NUCLEOTIDE SEQUENCE [LARGE SCALE GENOMIC DNA]</scope>
    <source>
        <strain evidence="2">cv. Yunnan</strain>
    </source>
</reference>
<dbReference type="EMBL" id="CM042035">
    <property type="protein sequence ID" value="KAI3754603.1"/>
    <property type="molecule type" value="Genomic_DNA"/>
</dbReference>
<keyword evidence="2" id="KW-1185">Reference proteome</keyword>
<sequence length="680" mass="75438">MHKHKHIVGLPLMYDPKDSHARQRQKGWFRDILSSAAQNLIFGNIFCASRVRGKSIPKDVSMYIDGELKLIDIKMKALGLLTMDLPMPSQYVQSHQPQSHQQYVQPQVPLPQRIQSECVRTANIPCDIILMNFQIMLHKVYLFFLLFCIGLQQKVECFFHHHSHPDSTYHHFTYDATNFSPVKDYDYIIVGGGTAGCPLAATLSQYYSVLLLERGGDSSSDTNVLYETNSFRTLLTANDNDSPAQNFVSEDGVQNTRARVLGGGSMVNFGFYSRADDYFYNNAGIKWDSVDVEKAYEWVENSIVTRPARLNGWQTSVFNALLEAGVGPDNGLTFEHVVGTKVSGSTFDDSGIRHGAVELLNNANPENLNVLVRATVDRIIFSTSEPLAAVGVTYHDSNGIYHELYVTTNGEVILSAGALGSPQLLLLSGLGPTSHLSSLNIPVVQDHPFVGQFMADPPRTGVNLMVPDSLNDVGIRVVGITEIGPYIESITFPPNSPPMTFIPPMSSLPPINSSVEIFAAKVNRPISYGSLHLISPSNVTVSPSVRFNYYNRTQDVRQCWNAVNVIRKMLASPAMEEYKFDDSDGGRSFRYIGPSIPEDRSDYETILRFCHESLSTFWHIHGGCLVNKVVDSRLKVIGVDSLRVVDASTFFNSPGTNPQATTMMLGRYIGMKIVEERASS</sequence>
<proteinExistence type="predicted"/>
<evidence type="ECO:0000313" key="2">
    <source>
        <dbReference type="Proteomes" id="UP001056120"/>
    </source>
</evidence>
<reference evidence="1 2" key="2">
    <citation type="journal article" date="2022" name="Mol. Ecol. Resour.">
        <title>The genomes of chicory, endive, great burdock and yacon provide insights into Asteraceae paleo-polyploidization history and plant inulin production.</title>
        <authorList>
            <person name="Fan W."/>
            <person name="Wang S."/>
            <person name="Wang H."/>
            <person name="Wang A."/>
            <person name="Jiang F."/>
            <person name="Liu H."/>
            <person name="Zhao H."/>
            <person name="Xu D."/>
            <person name="Zhang Y."/>
        </authorList>
    </citation>
    <scope>NUCLEOTIDE SEQUENCE [LARGE SCALE GENOMIC DNA]</scope>
    <source>
        <strain evidence="2">cv. Yunnan</strain>
        <tissue evidence="1">Leaves</tissue>
    </source>
</reference>
<dbReference type="Proteomes" id="UP001056120">
    <property type="component" value="Linkage Group LG18"/>
</dbReference>
<comment type="caution">
    <text evidence="1">The sequence shown here is derived from an EMBL/GenBank/DDBJ whole genome shotgun (WGS) entry which is preliminary data.</text>
</comment>
<protein>
    <submittedName>
        <fullName evidence="1">Uncharacterized protein</fullName>
    </submittedName>
</protein>